<dbReference type="PANTHER" id="PTHR36834:SF2">
    <property type="entry name" value="MEMBRANE PROTEIN"/>
    <property type="match status" value="1"/>
</dbReference>
<feature type="transmembrane region" description="Helical" evidence="1">
    <location>
        <begin position="58"/>
        <end position="78"/>
    </location>
</feature>
<organism evidence="3 4">
    <name type="scientific">Paenibacillus lutimineralis</name>
    <dbReference type="NCBI Taxonomy" id="2707005"/>
    <lineage>
        <taxon>Bacteria</taxon>
        <taxon>Bacillati</taxon>
        <taxon>Bacillota</taxon>
        <taxon>Bacilli</taxon>
        <taxon>Bacillales</taxon>
        <taxon>Paenibacillaceae</taxon>
        <taxon>Paenibacillus</taxon>
    </lineage>
</organism>
<dbReference type="Proteomes" id="UP000270678">
    <property type="component" value="Chromosome"/>
</dbReference>
<keyword evidence="4" id="KW-1185">Reference proteome</keyword>
<dbReference type="InterPro" id="IPR053150">
    <property type="entry name" value="Teicoplanin_resist-assoc"/>
</dbReference>
<accession>A0A3Q9IB03</accession>
<sequence>MKSEKRNTLTIALFVVYILLLIGIVLFKLPFYSPEISDGIRVINLIPFQGSFDENGTLILREIIQNTLLFIPLGIYICMLKSKWPFIKKVLPIIGLTLSFEIIQFIFAMGRTDITDVLDNTLGGVIGIGIYALLFKIFKNRTVKVVNILALVVTVCVVVRFAHLFYLSHFVMRRLHP</sequence>
<dbReference type="RefSeq" id="WP_126998386.1">
    <property type="nucleotide sequence ID" value="NZ_CP034346.1"/>
</dbReference>
<dbReference type="InterPro" id="IPR006976">
    <property type="entry name" value="VanZ-like"/>
</dbReference>
<dbReference type="Pfam" id="PF04892">
    <property type="entry name" value="VanZ"/>
    <property type="match status" value="1"/>
</dbReference>
<evidence type="ECO:0000259" key="2">
    <source>
        <dbReference type="Pfam" id="PF04892"/>
    </source>
</evidence>
<gene>
    <name evidence="3" type="ORF">EI981_11925</name>
</gene>
<dbReference type="OrthoDB" id="4822551at2"/>
<evidence type="ECO:0000313" key="4">
    <source>
        <dbReference type="Proteomes" id="UP000270678"/>
    </source>
</evidence>
<feature type="transmembrane region" description="Helical" evidence="1">
    <location>
        <begin position="145"/>
        <end position="167"/>
    </location>
</feature>
<dbReference type="EMBL" id="CP034346">
    <property type="protein sequence ID" value="AZS15102.1"/>
    <property type="molecule type" value="Genomic_DNA"/>
</dbReference>
<dbReference type="KEGG" id="plut:EI981_11925"/>
<evidence type="ECO:0000256" key="1">
    <source>
        <dbReference type="SAM" id="Phobius"/>
    </source>
</evidence>
<feature type="transmembrane region" description="Helical" evidence="1">
    <location>
        <begin position="90"/>
        <end position="109"/>
    </location>
</feature>
<keyword evidence="1" id="KW-0472">Membrane</keyword>
<name>A0A3Q9IB03_9BACL</name>
<keyword evidence="1" id="KW-1133">Transmembrane helix</keyword>
<protein>
    <submittedName>
        <fullName evidence="3">Teicoplanin resistance protein VanZ</fullName>
    </submittedName>
</protein>
<evidence type="ECO:0000313" key="3">
    <source>
        <dbReference type="EMBL" id="AZS15102.1"/>
    </source>
</evidence>
<feature type="transmembrane region" description="Helical" evidence="1">
    <location>
        <begin position="121"/>
        <end position="138"/>
    </location>
</feature>
<dbReference type="AlphaFoldDB" id="A0A3Q9IB03"/>
<keyword evidence="1" id="KW-0812">Transmembrane</keyword>
<feature type="transmembrane region" description="Helical" evidence="1">
    <location>
        <begin position="7"/>
        <end position="27"/>
    </location>
</feature>
<proteinExistence type="predicted"/>
<reference evidence="4" key="1">
    <citation type="submission" date="2018-12" db="EMBL/GenBank/DDBJ databases">
        <title>Complete genome sequence of Paenibacillus sp. MBLB1234.</title>
        <authorList>
            <person name="Nam Y.-D."/>
            <person name="Kang J."/>
            <person name="Chung W.-H."/>
            <person name="Park Y.S."/>
        </authorList>
    </citation>
    <scope>NUCLEOTIDE SEQUENCE [LARGE SCALE GENOMIC DNA]</scope>
    <source>
        <strain evidence="4">MBLB1234</strain>
    </source>
</reference>
<dbReference type="PANTHER" id="PTHR36834">
    <property type="entry name" value="MEMBRANE PROTEIN-RELATED"/>
    <property type="match status" value="1"/>
</dbReference>
<feature type="domain" description="VanZ-like" evidence="2">
    <location>
        <begin position="14"/>
        <end position="134"/>
    </location>
</feature>